<dbReference type="InterPro" id="IPR037143">
    <property type="entry name" value="4-PPantetheinyl_Trfase_dom_sf"/>
</dbReference>
<evidence type="ECO:0000313" key="5">
    <source>
        <dbReference type="Proteomes" id="UP001198565"/>
    </source>
</evidence>
<reference evidence="4 5" key="1">
    <citation type="submission" date="2021-08" db="EMBL/GenBank/DDBJ databases">
        <title>Streptomyces sp. PTM05 isolated from lichen.</title>
        <authorList>
            <person name="Somphong A."/>
            <person name="Phongsopitanun W."/>
            <person name="Tanasupawat S."/>
        </authorList>
    </citation>
    <scope>NUCLEOTIDE SEQUENCE [LARGE SCALE GENOMIC DNA]</scope>
    <source>
        <strain evidence="4 5">Ptm05</strain>
    </source>
</reference>
<accession>A0ABS7QWR9</accession>
<organism evidence="4 5">
    <name type="scientific">Streptantibioticus parmotrematis</name>
    <dbReference type="NCBI Taxonomy" id="2873249"/>
    <lineage>
        <taxon>Bacteria</taxon>
        <taxon>Bacillati</taxon>
        <taxon>Actinomycetota</taxon>
        <taxon>Actinomycetes</taxon>
        <taxon>Kitasatosporales</taxon>
        <taxon>Streptomycetaceae</taxon>
        <taxon>Streptantibioticus</taxon>
    </lineage>
</organism>
<keyword evidence="5" id="KW-1185">Reference proteome</keyword>
<dbReference type="Gene3D" id="3.90.470.20">
    <property type="entry name" value="4'-phosphopantetheinyl transferase domain"/>
    <property type="match status" value="2"/>
</dbReference>
<dbReference type="PANTHER" id="PTHR12215">
    <property type="entry name" value="PHOSPHOPANTETHEINE TRANSFERASE"/>
    <property type="match status" value="1"/>
</dbReference>
<proteinExistence type="inferred from homology"/>
<dbReference type="EMBL" id="JAINVZ010000017">
    <property type="protein sequence ID" value="MBY8887660.1"/>
    <property type="molecule type" value="Genomic_DNA"/>
</dbReference>
<sequence>MSPAPRPLGPEPLPSGLAVPAPGEVPHVWALRVSSYADALPNSLVLLDAAERERHKAFVRAADRASYAAAHVALRRLLGAYTDADPAALEFTRETCPVCAGAHGRPALAGGAGPHFSLSHSADMVLIAVAGTPVGADVERIPEGRFVDDVARSLHPRERDELAALPAQERLAAFARCWTRKEAYLKGTGEGLAGDPARDYVGSGAAPATLPGWSLADWTVDEGYAAAVAVADSV</sequence>
<evidence type="ECO:0000313" key="4">
    <source>
        <dbReference type="EMBL" id="MBY8887660.1"/>
    </source>
</evidence>
<dbReference type="PANTHER" id="PTHR12215:SF10">
    <property type="entry name" value="L-AMINOADIPATE-SEMIALDEHYDE DEHYDROGENASE-PHOSPHOPANTETHEINYL TRANSFERASE"/>
    <property type="match status" value="1"/>
</dbReference>
<name>A0ABS7QWR9_9ACTN</name>
<dbReference type="GO" id="GO:0016740">
    <property type="term" value="F:transferase activity"/>
    <property type="evidence" value="ECO:0007669"/>
    <property type="project" value="UniProtKB-KW"/>
</dbReference>
<protein>
    <submittedName>
        <fullName evidence="4">4'-phosphopantetheinyl transferase superfamily protein</fullName>
    </submittedName>
</protein>
<keyword evidence="2 4" id="KW-0808">Transferase</keyword>
<dbReference type="Pfam" id="PF01648">
    <property type="entry name" value="ACPS"/>
    <property type="match status" value="1"/>
</dbReference>
<comment type="caution">
    <text evidence="4">The sequence shown here is derived from an EMBL/GenBank/DDBJ whole genome shotgun (WGS) entry which is preliminary data.</text>
</comment>
<dbReference type="SUPFAM" id="SSF56214">
    <property type="entry name" value="4'-phosphopantetheinyl transferase"/>
    <property type="match status" value="2"/>
</dbReference>
<feature type="domain" description="4'-phosphopantetheinyl transferase" evidence="3">
    <location>
        <begin position="133"/>
        <end position="197"/>
    </location>
</feature>
<dbReference type="InterPro" id="IPR008278">
    <property type="entry name" value="4-PPantetheinyl_Trfase_dom"/>
</dbReference>
<evidence type="ECO:0000256" key="2">
    <source>
        <dbReference type="ARBA" id="ARBA00022679"/>
    </source>
</evidence>
<comment type="similarity">
    <text evidence="1">Belongs to the P-Pant transferase superfamily. Gsp/Sfp/HetI/AcpT family.</text>
</comment>
<dbReference type="Proteomes" id="UP001198565">
    <property type="component" value="Unassembled WGS sequence"/>
</dbReference>
<dbReference type="InterPro" id="IPR050559">
    <property type="entry name" value="P-Pant_transferase_sf"/>
</dbReference>
<evidence type="ECO:0000256" key="1">
    <source>
        <dbReference type="ARBA" id="ARBA00010990"/>
    </source>
</evidence>
<gene>
    <name evidence="4" type="ORF">K7472_22870</name>
</gene>
<evidence type="ECO:0000259" key="3">
    <source>
        <dbReference type="Pfam" id="PF01648"/>
    </source>
</evidence>